<dbReference type="GeneID" id="74307913"/>
<keyword evidence="1" id="KW-0812">Transmembrane</keyword>
<proteinExistence type="predicted"/>
<sequence length="188" mass="20204">MNLRIEKYFSLNEILLLTLCGALIFVLKVIFKLPIHLPGHSGAFWVIPLIIGVSFVKKPGSGLYIGLVSGLLASFFGIGALHVFDLVKYLSIGAATDLFAVLFAYRFDNVAVAVITGIFANVIKMLVNYSIQLVLGVQPFFIILGIGVSSVTHIVFGAIGGLISAFIIQRLIRAGLVGENNESSSDFS</sequence>
<evidence type="ECO:0000313" key="3">
    <source>
        <dbReference type="Proteomes" id="UP001060368"/>
    </source>
</evidence>
<feature type="transmembrane region" description="Helical" evidence="1">
    <location>
        <begin position="63"/>
        <end position="83"/>
    </location>
</feature>
<dbReference type="RefSeq" id="WP_257741734.1">
    <property type="nucleotide sequence ID" value="NZ_CP096115.1"/>
</dbReference>
<accession>A0A9E7PQB3</accession>
<organism evidence="2 3">
    <name type="scientific">Methanoplanus endosymbiosus</name>
    <dbReference type="NCBI Taxonomy" id="33865"/>
    <lineage>
        <taxon>Archaea</taxon>
        <taxon>Methanobacteriati</taxon>
        <taxon>Methanobacteriota</taxon>
        <taxon>Stenosarchaea group</taxon>
        <taxon>Methanomicrobia</taxon>
        <taxon>Methanomicrobiales</taxon>
        <taxon>Methanomicrobiaceae</taxon>
        <taxon>Methanoplanus</taxon>
    </lineage>
</organism>
<evidence type="ECO:0000313" key="2">
    <source>
        <dbReference type="EMBL" id="UUX91582.1"/>
    </source>
</evidence>
<feature type="transmembrane region" description="Helical" evidence="1">
    <location>
        <begin position="12"/>
        <end position="31"/>
    </location>
</feature>
<gene>
    <name evidence="2" type="ORF">L6E24_09385</name>
</gene>
<name>A0A9E7PQB3_9EURY</name>
<dbReference type="KEGG" id="mend:L6E24_09385"/>
<evidence type="ECO:0000256" key="1">
    <source>
        <dbReference type="SAM" id="Phobius"/>
    </source>
</evidence>
<keyword evidence="1" id="KW-1133">Transmembrane helix</keyword>
<dbReference type="InterPro" id="IPR017195">
    <property type="entry name" value="ABC_thiamin-permease_prd"/>
</dbReference>
<protein>
    <submittedName>
        <fullName evidence="2">ECF transporter S component</fullName>
    </submittedName>
</protein>
<reference evidence="2" key="1">
    <citation type="submission" date="2022-04" db="EMBL/GenBank/DDBJ databases">
        <title>Complete genome of Methanoplanus endosymbiosus DSM 3599.</title>
        <authorList>
            <person name="Chen S.-C."/>
            <person name="You Y.-T."/>
            <person name="Zhou Y.-Z."/>
            <person name="Lai M.-C."/>
        </authorList>
    </citation>
    <scope>NUCLEOTIDE SEQUENCE</scope>
    <source>
        <strain evidence="2">DSM 3599</strain>
    </source>
</reference>
<dbReference type="AlphaFoldDB" id="A0A9E7PQB3"/>
<feature type="transmembrane region" description="Helical" evidence="1">
    <location>
        <begin position="141"/>
        <end position="168"/>
    </location>
</feature>
<dbReference type="Pfam" id="PF09819">
    <property type="entry name" value="ABC_cobalt"/>
    <property type="match status" value="1"/>
</dbReference>
<dbReference type="EMBL" id="CP096115">
    <property type="protein sequence ID" value="UUX91582.1"/>
    <property type="molecule type" value="Genomic_DNA"/>
</dbReference>
<keyword evidence="1" id="KW-0472">Membrane</keyword>
<keyword evidence="3" id="KW-1185">Reference proteome</keyword>
<dbReference type="Proteomes" id="UP001060368">
    <property type="component" value="Chromosome"/>
</dbReference>
<feature type="transmembrane region" description="Helical" evidence="1">
    <location>
        <begin position="37"/>
        <end position="56"/>
    </location>
</feature>